<accession>A0ACC2V4K9</accession>
<evidence type="ECO:0000313" key="2">
    <source>
        <dbReference type="Proteomes" id="UP001230649"/>
    </source>
</evidence>
<sequence>MAASSAPKKTKKSTRQAASKATDDGSASAPAAAPANQTKGAGTKKAGKSVSGISKAVASASATGAKKSNKASKAAAKKNAKQTLSIGPALTSDLPPRTTRSRPVFQPVALPSIDPALAFVDLESDQPGSDTEPQVQDPPSAVRTLTSVTNPSVSEVSTQAPSVQDVTAS</sequence>
<evidence type="ECO:0000313" key="1">
    <source>
        <dbReference type="EMBL" id="KAJ9093781.1"/>
    </source>
</evidence>
<name>A0ACC2V4K9_9TREE</name>
<protein>
    <submittedName>
        <fullName evidence="1">Uncharacterized protein</fullName>
    </submittedName>
</protein>
<reference evidence="1" key="1">
    <citation type="submission" date="2023-04" db="EMBL/GenBank/DDBJ databases">
        <title>Draft Genome sequencing of Naganishia species isolated from polar environments using Oxford Nanopore Technology.</title>
        <authorList>
            <person name="Leo P."/>
            <person name="Venkateswaran K."/>
        </authorList>
    </citation>
    <scope>NUCLEOTIDE SEQUENCE</scope>
    <source>
        <strain evidence="1">MNA-CCFEE 5262</strain>
    </source>
</reference>
<comment type="caution">
    <text evidence="1">The sequence shown here is derived from an EMBL/GenBank/DDBJ whole genome shotgun (WGS) entry which is preliminary data.</text>
</comment>
<keyword evidence="2" id="KW-1185">Reference proteome</keyword>
<dbReference type="Proteomes" id="UP001230649">
    <property type="component" value="Unassembled WGS sequence"/>
</dbReference>
<gene>
    <name evidence="1" type="ORF">QFC20_007047</name>
</gene>
<organism evidence="1 2">
    <name type="scientific">Naganishia adeliensis</name>
    <dbReference type="NCBI Taxonomy" id="92952"/>
    <lineage>
        <taxon>Eukaryota</taxon>
        <taxon>Fungi</taxon>
        <taxon>Dikarya</taxon>
        <taxon>Basidiomycota</taxon>
        <taxon>Agaricomycotina</taxon>
        <taxon>Tremellomycetes</taxon>
        <taxon>Filobasidiales</taxon>
        <taxon>Filobasidiaceae</taxon>
        <taxon>Naganishia</taxon>
    </lineage>
</organism>
<proteinExistence type="predicted"/>
<dbReference type="EMBL" id="JASBWS010000148">
    <property type="protein sequence ID" value="KAJ9093781.1"/>
    <property type="molecule type" value="Genomic_DNA"/>
</dbReference>